<name>A0A371F2Q7_MUCPR</name>
<evidence type="ECO:0000313" key="2">
    <source>
        <dbReference type="Proteomes" id="UP000257109"/>
    </source>
</evidence>
<dbReference type="AlphaFoldDB" id="A0A371F2Q7"/>
<accession>A0A371F2Q7</accession>
<feature type="non-terminal residue" evidence="1">
    <location>
        <position position="1"/>
    </location>
</feature>
<organism evidence="1 2">
    <name type="scientific">Mucuna pruriens</name>
    <name type="common">Velvet bean</name>
    <name type="synonym">Dolichos pruriens</name>
    <dbReference type="NCBI Taxonomy" id="157652"/>
    <lineage>
        <taxon>Eukaryota</taxon>
        <taxon>Viridiplantae</taxon>
        <taxon>Streptophyta</taxon>
        <taxon>Embryophyta</taxon>
        <taxon>Tracheophyta</taxon>
        <taxon>Spermatophyta</taxon>
        <taxon>Magnoliopsida</taxon>
        <taxon>eudicotyledons</taxon>
        <taxon>Gunneridae</taxon>
        <taxon>Pentapetalae</taxon>
        <taxon>rosids</taxon>
        <taxon>fabids</taxon>
        <taxon>Fabales</taxon>
        <taxon>Fabaceae</taxon>
        <taxon>Papilionoideae</taxon>
        <taxon>50 kb inversion clade</taxon>
        <taxon>NPAAA clade</taxon>
        <taxon>indigoferoid/millettioid clade</taxon>
        <taxon>Phaseoleae</taxon>
        <taxon>Mucuna</taxon>
    </lineage>
</organism>
<gene>
    <name evidence="1" type="ORF">CR513_48036</name>
</gene>
<keyword evidence="2" id="KW-1185">Reference proteome</keyword>
<dbReference type="Proteomes" id="UP000257109">
    <property type="component" value="Unassembled WGS sequence"/>
</dbReference>
<feature type="non-terminal residue" evidence="1">
    <location>
        <position position="133"/>
    </location>
</feature>
<dbReference type="EMBL" id="QJKJ01010891">
    <property type="protein sequence ID" value="RDX72473.1"/>
    <property type="molecule type" value="Genomic_DNA"/>
</dbReference>
<comment type="caution">
    <text evidence="1">The sequence shown here is derived from an EMBL/GenBank/DDBJ whole genome shotgun (WGS) entry which is preliminary data.</text>
</comment>
<sequence>MSLYKLMFRKNCHLLVELEHRALWALKFLNFDYELAGNNKLMQLYELDELLLGVYKSSKLYKDKTKKWHDKHLQQQEFHEGEKVSYDLGGMVSTKVFLHGIVEVMRKNRTNFRVNGQRVKHYEEGLVEALSTT</sequence>
<reference evidence="1" key="1">
    <citation type="submission" date="2018-05" db="EMBL/GenBank/DDBJ databases">
        <title>Draft genome of Mucuna pruriens seed.</title>
        <authorList>
            <person name="Nnadi N.E."/>
            <person name="Vos R."/>
            <person name="Hasami M.H."/>
            <person name="Devisetty U.K."/>
            <person name="Aguiy J.C."/>
        </authorList>
    </citation>
    <scope>NUCLEOTIDE SEQUENCE [LARGE SCALE GENOMIC DNA]</scope>
    <source>
        <strain evidence="1">JCA_2017</strain>
    </source>
</reference>
<proteinExistence type="predicted"/>
<evidence type="ECO:0000313" key="1">
    <source>
        <dbReference type="EMBL" id="RDX72473.1"/>
    </source>
</evidence>
<protein>
    <submittedName>
        <fullName evidence="1">Uncharacterized protein</fullName>
    </submittedName>
</protein>